<feature type="transmembrane region" description="Helical" evidence="5">
    <location>
        <begin position="146"/>
        <end position="172"/>
    </location>
</feature>
<feature type="transmembrane region" description="Helical" evidence="5">
    <location>
        <begin position="184"/>
        <end position="206"/>
    </location>
</feature>
<feature type="transmembrane region" description="Helical" evidence="5">
    <location>
        <begin position="265"/>
        <end position="284"/>
    </location>
</feature>
<name>A0A1I5MCI7_9BACI</name>
<gene>
    <name evidence="7" type="ORF">HHA03_16090</name>
    <name evidence="8" type="ORF">SAMN05421839_10524</name>
</gene>
<dbReference type="PANTHER" id="PTHR31102">
    <property type="match status" value="1"/>
</dbReference>
<dbReference type="Proteomes" id="UP000242243">
    <property type="component" value="Unassembled WGS sequence"/>
</dbReference>
<protein>
    <submittedName>
        <fullName evidence="8">NhaP-type Na+/H+ or K+/H+ antiporter</fullName>
    </submittedName>
    <submittedName>
        <fullName evidence="7">Potassium transporter</fullName>
    </submittedName>
</protein>
<dbReference type="InterPro" id="IPR038770">
    <property type="entry name" value="Na+/solute_symporter_sf"/>
</dbReference>
<dbReference type="RefSeq" id="WP_089830288.1">
    <property type="nucleotide sequence ID" value="NZ_BJWI01000023.1"/>
</dbReference>
<feature type="transmembrane region" description="Helical" evidence="5">
    <location>
        <begin position="90"/>
        <end position="107"/>
    </location>
</feature>
<accession>A0A1I5MCI7</accession>
<evidence type="ECO:0000256" key="3">
    <source>
        <dbReference type="ARBA" id="ARBA00022989"/>
    </source>
</evidence>
<keyword evidence="3 5" id="KW-1133">Transmembrane helix</keyword>
<dbReference type="Proteomes" id="UP000321547">
    <property type="component" value="Unassembled WGS sequence"/>
</dbReference>
<dbReference type="GO" id="GO:0016020">
    <property type="term" value="C:membrane"/>
    <property type="evidence" value="ECO:0007669"/>
    <property type="project" value="UniProtKB-SubCell"/>
</dbReference>
<dbReference type="EMBL" id="FOXC01000005">
    <property type="protein sequence ID" value="SFP07230.1"/>
    <property type="molecule type" value="Genomic_DNA"/>
</dbReference>
<dbReference type="AlphaFoldDB" id="A0A1I5MCI7"/>
<sequence length="391" mass="41874">MLESIALLLVSGFILGMVMKGFRLPPLLGMLFVGIIFGPYVLDWLHIDLLHISSEIRTFSLMIILIRAGLGIKRHEIQAVGSLAVKMSSLPGLLEGFSILLVSYYLFDFSFAEAGMLGFIIAAVSPAVVVPSMLELKSECYGEDKQIPTLLLAGTSIDDVFAITIFSFFLSLGTTGDVSIVESVLKIPVSIILGVLGGLIIGYLFIKLFDFKRLFQSNNERLLLLLTGAIGFYAFGEVVGIASLLGIMAIGFLITDQREQMGAALSDTLLSIWFFAQILLFSLVGAEVNITVALKAGLMGLVIIVIGLLFRTIGVFIATIGSNLNMKERLFCVLSYLPKATVQAAIGALPLASGADKGPEILAIAVLSILLTAPIGAILIKWSAPKLLNKG</sequence>
<dbReference type="STRING" id="306540.SAMN05421839_10524"/>
<reference evidence="8 9" key="1">
    <citation type="submission" date="2016-10" db="EMBL/GenBank/DDBJ databases">
        <authorList>
            <person name="de Groot N.N."/>
        </authorList>
    </citation>
    <scope>NUCLEOTIDE SEQUENCE [LARGE SCALE GENOMIC DNA]</scope>
    <source>
        <strain evidence="8 9">DSM 17073</strain>
    </source>
</reference>
<keyword evidence="4 5" id="KW-0472">Membrane</keyword>
<evidence type="ECO:0000313" key="9">
    <source>
        <dbReference type="Proteomes" id="UP000242243"/>
    </source>
</evidence>
<dbReference type="Pfam" id="PF00999">
    <property type="entry name" value="Na_H_Exchanger"/>
    <property type="match status" value="1"/>
</dbReference>
<feature type="transmembrane region" description="Helical" evidence="5">
    <location>
        <begin position="226"/>
        <end position="253"/>
    </location>
</feature>
<feature type="transmembrane region" description="Helical" evidence="5">
    <location>
        <begin position="114"/>
        <end position="134"/>
    </location>
</feature>
<organism evidence="8 9">
    <name type="scientific">Halolactibacillus halophilus</name>
    <dbReference type="NCBI Taxonomy" id="306540"/>
    <lineage>
        <taxon>Bacteria</taxon>
        <taxon>Bacillati</taxon>
        <taxon>Bacillota</taxon>
        <taxon>Bacilli</taxon>
        <taxon>Bacillales</taxon>
        <taxon>Bacillaceae</taxon>
        <taxon>Halolactibacillus</taxon>
    </lineage>
</organism>
<evidence type="ECO:0000313" key="8">
    <source>
        <dbReference type="EMBL" id="SFP07230.1"/>
    </source>
</evidence>
<dbReference type="PANTHER" id="PTHR31102:SF1">
    <property type="entry name" value="CATION_H+ EXCHANGER DOMAIN-CONTAINING PROTEIN"/>
    <property type="match status" value="1"/>
</dbReference>
<dbReference type="Gene3D" id="1.20.1530.20">
    <property type="match status" value="1"/>
</dbReference>
<dbReference type="InterPro" id="IPR051843">
    <property type="entry name" value="CPA1_transporter"/>
</dbReference>
<evidence type="ECO:0000256" key="2">
    <source>
        <dbReference type="ARBA" id="ARBA00022692"/>
    </source>
</evidence>
<dbReference type="OrthoDB" id="9790604at2"/>
<feature type="transmembrane region" description="Helical" evidence="5">
    <location>
        <begin position="49"/>
        <end position="70"/>
    </location>
</feature>
<feature type="transmembrane region" description="Helical" evidence="5">
    <location>
        <begin position="296"/>
        <end position="318"/>
    </location>
</feature>
<evidence type="ECO:0000313" key="10">
    <source>
        <dbReference type="Proteomes" id="UP000321547"/>
    </source>
</evidence>
<dbReference type="GO" id="GO:1902600">
    <property type="term" value="P:proton transmembrane transport"/>
    <property type="evidence" value="ECO:0007669"/>
    <property type="project" value="InterPro"/>
</dbReference>
<keyword evidence="2 5" id="KW-0812">Transmembrane</keyword>
<dbReference type="InterPro" id="IPR006153">
    <property type="entry name" value="Cation/H_exchanger_TM"/>
</dbReference>
<proteinExistence type="predicted"/>
<comment type="subcellular location">
    <subcellularLocation>
        <location evidence="1">Membrane</location>
        <topology evidence="1">Multi-pass membrane protein</topology>
    </subcellularLocation>
</comment>
<keyword evidence="10" id="KW-1185">Reference proteome</keyword>
<dbReference type="EMBL" id="BJWI01000023">
    <property type="protein sequence ID" value="GEM02077.1"/>
    <property type="molecule type" value="Genomic_DNA"/>
</dbReference>
<reference evidence="7 10" key="2">
    <citation type="submission" date="2019-07" db="EMBL/GenBank/DDBJ databases">
        <title>Whole genome shotgun sequence of Halolactibacillus halophilus NBRC 100868.</title>
        <authorList>
            <person name="Hosoyama A."/>
            <person name="Uohara A."/>
            <person name="Ohji S."/>
            <person name="Ichikawa N."/>
        </authorList>
    </citation>
    <scope>NUCLEOTIDE SEQUENCE [LARGE SCALE GENOMIC DNA]</scope>
    <source>
        <strain evidence="7 10">NBRC 100868</strain>
    </source>
</reference>
<feature type="domain" description="Cation/H+ exchanger transmembrane" evidence="6">
    <location>
        <begin position="13"/>
        <end position="382"/>
    </location>
</feature>
<evidence type="ECO:0000313" key="7">
    <source>
        <dbReference type="EMBL" id="GEM02077.1"/>
    </source>
</evidence>
<dbReference type="GO" id="GO:0015297">
    <property type="term" value="F:antiporter activity"/>
    <property type="evidence" value="ECO:0007669"/>
    <property type="project" value="InterPro"/>
</dbReference>
<evidence type="ECO:0000256" key="1">
    <source>
        <dbReference type="ARBA" id="ARBA00004141"/>
    </source>
</evidence>
<feature type="transmembrane region" description="Helical" evidence="5">
    <location>
        <begin position="361"/>
        <end position="380"/>
    </location>
</feature>
<evidence type="ECO:0000256" key="5">
    <source>
        <dbReference type="SAM" id="Phobius"/>
    </source>
</evidence>
<evidence type="ECO:0000259" key="6">
    <source>
        <dbReference type="Pfam" id="PF00999"/>
    </source>
</evidence>
<evidence type="ECO:0000256" key="4">
    <source>
        <dbReference type="ARBA" id="ARBA00023136"/>
    </source>
</evidence>